<reference evidence="4 5" key="1">
    <citation type="submission" date="2024-05" db="EMBL/GenBank/DDBJ databases">
        <title>Long read based assembly of the Candida bracarensis genome reveals expanded adhesin content.</title>
        <authorList>
            <person name="Marcet-Houben M."/>
            <person name="Ksiezopolska E."/>
            <person name="Gabaldon T."/>
        </authorList>
    </citation>
    <scope>NUCLEOTIDE SEQUENCE [LARGE SCALE GENOMIC DNA]</scope>
    <source>
        <strain evidence="4 5">CBM6</strain>
    </source>
</reference>
<dbReference type="SUPFAM" id="SSF52540">
    <property type="entry name" value="P-loop containing nucleoside triphosphate hydrolases"/>
    <property type="match status" value="1"/>
</dbReference>
<dbReference type="CDD" id="cd01856">
    <property type="entry name" value="YlqF"/>
    <property type="match status" value="1"/>
</dbReference>
<dbReference type="Gene3D" id="3.40.50.300">
    <property type="entry name" value="P-loop containing nucleotide triphosphate hydrolases"/>
    <property type="match status" value="1"/>
</dbReference>
<keyword evidence="1" id="KW-0547">Nucleotide-binding</keyword>
<name>A0ABR4NXW4_9SACH</name>
<dbReference type="PANTHER" id="PTHR45782:SF4">
    <property type="entry name" value="MITOCHONDRIAL RIBOSOME-ASSOCIATED GTPASE 1"/>
    <property type="match status" value="1"/>
</dbReference>
<dbReference type="InterPro" id="IPR027417">
    <property type="entry name" value="P-loop_NTPase"/>
</dbReference>
<dbReference type="Proteomes" id="UP001623330">
    <property type="component" value="Unassembled WGS sequence"/>
</dbReference>
<protein>
    <submittedName>
        <fullName evidence="4">Mitochondrial GTPase 1</fullName>
    </submittedName>
</protein>
<dbReference type="InterPro" id="IPR006073">
    <property type="entry name" value="GTP-bd"/>
</dbReference>
<dbReference type="InterPro" id="IPR030378">
    <property type="entry name" value="G_CP_dom"/>
</dbReference>
<evidence type="ECO:0000256" key="1">
    <source>
        <dbReference type="ARBA" id="ARBA00022741"/>
    </source>
</evidence>
<keyword evidence="2" id="KW-0342">GTP-binding</keyword>
<evidence type="ECO:0000313" key="5">
    <source>
        <dbReference type="Proteomes" id="UP001623330"/>
    </source>
</evidence>
<dbReference type="Pfam" id="PF01926">
    <property type="entry name" value="MMR_HSR1"/>
    <property type="match status" value="1"/>
</dbReference>
<organism evidence="4 5">
    <name type="scientific">Nakaseomyces bracarensis</name>
    <dbReference type="NCBI Taxonomy" id="273131"/>
    <lineage>
        <taxon>Eukaryota</taxon>
        <taxon>Fungi</taxon>
        <taxon>Dikarya</taxon>
        <taxon>Ascomycota</taxon>
        <taxon>Saccharomycotina</taxon>
        <taxon>Saccharomycetes</taxon>
        <taxon>Saccharomycetales</taxon>
        <taxon>Saccharomycetaceae</taxon>
        <taxon>Nakaseomyces</taxon>
    </lineage>
</organism>
<dbReference type="PANTHER" id="PTHR45782">
    <property type="entry name" value="MITOCHONDRIAL RIBOSOME-ASSOCIATED GTPASE 1"/>
    <property type="match status" value="1"/>
</dbReference>
<comment type="caution">
    <text evidence="4">The sequence shown here is derived from an EMBL/GenBank/DDBJ whole genome shotgun (WGS) entry which is preliminary data.</text>
</comment>
<keyword evidence="5" id="KW-1185">Reference proteome</keyword>
<evidence type="ECO:0000259" key="3">
    <source>
        <dbReference type="PROSITE" id="PS51721"/>
    </source>
</evidence>
<proteinExistence type="predicted"/>
<sequence length="362" mass="41408">MIVTSNIIEVTQLLTKMQRRFYSETPRFIPRHALPSFNIPKSDFKGHQMKALRKFRKLAPELNLLIELRDIRAPLSTRNVVFDSVLKENKFLKKLVIYTKKDLTTGSSGKDYFSKLSQWHAELNEKFIIVDGRSKTDAMTLLKILQWESFKNAENGMRQPMGYRAFIAGMPNVGKSTLVNTLRMVSHPNKEGTKFKKVAKTGSEAGVTRSTSEIIKLTQQTERIDSIYLIDSPGIGVPGRLSSQNRMLSLALTGSVKISLINPVIQADYLLYLMNLQIPKKNLEWYPGFSTNPTNDIYEVLNRLTKNSSDYNEDAVALNWVNKWRENSHNLLFDVEVLLNPEDFSYMKFVSDQLEDLGDLMS</sequence>
<evidence type="ECO:0000313" key="4">
    <source>
        <dbReference type="EMBL" id="KAL3233728.1"/>
    </source>
</evidence>
<feature type="domain" description="CP-type G" evidence="3">
    <location>
        <begin position="52"/>
        <end position="238"/>
    </location>
</feature>
<gene>
    <name evidence="4" type="ORF">RNJ44_03768</name>
</gene>
<accession>A0ABR4NXW4</accession>
<evidence type="ECO:0000256" key="2">
    <source>
        <dbReference type="ARBA" id="ARBA00023134"/>
    </source>
</evidence>
<dbReference type="EMBL" id="JBEVYD010000004">
    <property type="protein sequence ID" value="KAL3233728.1"/>
    <property type="molecule type" value="Genomic_DNA"/>
</dbReference>
<dbReference type="PROSITE" id="PS51721">
    <property type="entry name" value="G_CP"/>
    <property type="match status" value="1"/>
</dbReference>